<keyword evidence="1" id="KW-0472">Membrane</keyword>
<keyword evidence="3" id="KW-1185">Reference proteome</keyword>
<evidence type="ECO:0000256" key="1">
    <source>
        <dbReference type="SAM" id="Phobius"/>
    </source>
</evidence>
<keyword evidence="1" id="KW-1133">Transmembrane helix</keyword>
<gene>
    <name evidence="2" type="ORF">EV210_11736</name>
</gene>
<keyword evidence="1" id="KW-0812">Transmembrane</keyword>
<feature type="transmembrane region" description="Helical" evidence="1">
    <location>
        <begin position="32"/>
        <end position="47"/>
    </location>
</feature>
<sequence>MRRNSSLFAGFYLFAVANIAQAWVLLPHELTAAGLLQIFTYLLVLWLRPIAGFAVMVAEFLAIGFFYTGSAFYDQWDKALQTMTIVKLLLFMLTTGLFWLTVLFCKTLARDKETMEKALQQFNKYEEATGILTLNEFLYRAQDIHMAMKRRQEEGFLVTITICPNGKEFALKSLHEHFSRAALEAIRKQYDLAGKRSPTEILLLLQNTTREGCALVIARFKEKLHAAAPVPAELYDVKIEQLPANWEFAKFTIIGSPLLPVQPNRRGLRL</sequence>
<name>A0A4R1PRI1_9FIRM</name>
<protein>
    <recommendedName>
        <fullName evidence="4">GGDEF domain-containing protein</fullName>
    </recommendedName>
</protein>
<dbReference type="Proteomes" id="UP000295063">
    <property type="component" value="Unassembled WGS sequence"/>
</dbReference>
<dbReference type="AlphaFoldDB" id="A0A4R1PRI1"/>
<evidence type="ECO:0000313" key="2">
    <source>
        <dbReference type="EMBL" id="TCL33579.1"/>
    </source>
</evidence>
<feature type="transmembrane region" description="Helical" evidence="1">
    <location>
        <begin position="85"/>
        <end position="105"/>
    </location>
</feature>
<dbReference type="OrthoDB" id="1952191at2"/>
<reference evidence="2 3" key="1">
    <citation type="submission" date="2019-03" db="EMBL/GenBank/DDBJ databases">
        <title>Genomic Encyclopedia of Type Strains, Phase IV (KMG-IV): sequencing the most valuable type-strain genomes for metagenomic binning, comparative biology and taxonomic classification.</title>
        <authorList>
            <person name="Goeker M."/>
        </authorList>
    </citation>
    <scope>NUCLEOTIDE SEQUENCE [LARGE SCALE GENOMIC DNA]</scope>
    <source>
        <strain evidence="2 3">DSM 15969</strain>
    </source>
</reference>
<evidence type="ECO:0000313" key="3">
    <source>
        <dbReference type="Proteomes" id="UP000295063"/>
    </source>
</evidence>
<proteinExistence type="predicted"/>
<evidence type="ECO:0008006" key="4">
    <source>
        <dbReference type="Google" id="ProtNLM"/>
    </source>
</evidence>
<dbReference type="RefSeq" id="WP_132083070.1">
    <property type="nucleotide sequence ID" value="NZ_SLUI01000017.1"/>
</dbReference>
<comment type="caution">
    <text evidence="2">The sequence shown here is derived from an EMBL/GenBank/DDBJ whole genome shotgun (WGS) entry which is preliminary data.</text>
</comment>
<feature type="transmembrane region" description="Helical" evidence="1">
    <location>
        <begin position="54"/>
        <end position="73"/>
    </location>
</feature>
<dbReference type="EMBL" id="SLUI01000017">
    <property type="protein sequence ID" value="TCL33579.1"/>
    <property type="molecule type" value="Genomic_DNA"/>
</dbReference>
<accession>A0A4R1PRI1</accession>
<organism evidence="2 3">
    <name type="scientific">Anaerospora hongkongensis</name>
    <dbReference type="NCBI Taxonomy" id="244830"/>
    <lineage>
        <taxon>Bacteria</taxon>
        <taxon>Bacillati</taxon>
        <taxon>Bacillota</taxon>
        <taxon>Negativicutes</taxon>
        <taxon>Selenomonadales</taxon>
        <taxon>Sporomusaceae</taxon>
        <taxon>Anaerospora</taxon>
    </lineage>
</organism>